<feature type="region of interest" description="Disordered" evidence="10">
    <location>
        <begin position="295"/>
        <end position="345"/>
    </location>
</feature>
<dbReference type="PRINTS" id="PR01009">
    <property type="entry name" value="FLGMRINGFLIF"/>
</dbReference>
<evidence type="ECO:0000256" key="5">
    <source>
        <dbReference type="ARBA" id="ARBA00022692"/>
    </source>
</evidence>
<dbReference type="InterPro" id="IPR043427">
    <property type="entry name" value="YscJ/FliF"/>
</dbReference>
<keyword evidence="14" id="KW-0282">Flagellum</keyword>
<dbReference type="InterPro" id="IPR045851">
    <property type="entry name" value="AMP-bd_C_sf"/>
</dbReference>
<keyword evidence="14" id="KW-0966">Cell projection</keyword>
<keyword evidence="7 11" id="KW-0472">Membrane</keyword>
<evidence type="ECO:0000256" key="9">
    <source>
        <dbReference type="PIRNR" id="PIRNR004862"/>
    </source>
</evidence>
<name>A0A225SYS3_9BURK</name>
<evidence type="ECO:0000313" key="14">
    <source>
        <dbReference type="EMBL" id="OWY36210.1"/>
    </source>
</evidence>
<evidence type="ECO:0000256" key="7">
    <source>
        <dbReference type="ARBA" id="ARBA00023136"/>
    </source>
</evidence>
<evidence type="ECO:0000256" key="1">
    <source>
        <dbReference type="ARBA" id="ARBA00004117"/>
    </source>
</evidence>
<dbReference type="RefSeq" id="WP_088753761.1">
    <property type="nucleotide sequence ID" value="NZ_NJGV01000002.1"/>
</dbReference>
<evidence type="ECO:0000256" key="4">
    <source>
        <dbReference type="ARBA" id="ARBA00022475"/>
    </source>
</evidence>
<comment type="function">
    <text evidence="9">The M ring may be actively involved in energy transduction.</text>
</comment>
<dbReference type="Proteomes" id="UP000214747">
    <property type="component" value="Unassembled WGS sequence"/>
</dbReference>
<dbReference type="NCBIfam" id="TIGR00206">
    <property type="entry name" value="fliF"/>
    <property type="match status" value="1"/>
</dbReference>
<evidence type="ECO:0000256" key="6">
    <source>
        <dbReference type="ARBA" id="ARBA00022989"/>
    </source>
</evidence>
<dbReference type="PANTHER" id="PTHR30046:SF0">
    <property type="entry name" value="FLAGELLAR M-RING PROTEIN"/>
    <property type="match status" value="1"/>
</dbReference>
<keyword evidence="14" id="KW-0969">Cilium</keyword>
<evidence type="ECO:0000259" key="13">
    <source>
        <dbReference type="Pfam" id="PF08345"/>
    </source>
</evidence>
<organism evidence="14 15">
    <name type="scientific">Herbaspirillum aquaticum</name>
    <dbReference type="NCBI Taxonomy" id="568783"/>
    <lineage>
        <taxon>Bacteria</taxon>
        <taxon>Pseudomonadati</taxon>
        <taxon>Pseudomonadota</taxon>
        <taxon>Betaproteobacteria</taxon>
        <taxon>Burkholderiales</taxon>
        <taxon>Oxalobacteraceae</taxon>
        <taxon>Herbaspirillum</taxon>
    </lineage>
</organism>
<dbReference type="InterPro" id="IPR000067">
    <property type="entry name" value="FlgMring_FliF"/>
</dbReference>
<feature type="compositionally biased region" description="Low complexity" evidence="10">
    <location>
        <begin position="357"/>
        <end position="381"/>
    </location>
</feature>
<dbReference type="Pfam" id="PF01514">
    <property type="entry name" value="YscJ_FliF"/>
    <property type="match status" value="1"/>
</dbReference>
<keyword evidence="5 11" id="KW-0812">Transmembrane</keyword>
<feature type="compositionally biased region" description="Polar residues" evidence="10">
    <location>
        <begin position="307"/>
        <end position="332"/>
    </location>
</feature>
<dbReference type="PIRSF" id="PIRSF004862">
    <property type="entry name" value="FliF"/>
    <property type="match status" value="1"/>
</dbReference>
<dbReference type="GO" id="GO:0009431">
    <property type="term" value="C:bacterial-type flagellum basal body, MS ring"/>
    <property type="evidence" value="ECO:0007669"/>
    <property type="project" value="InterPro"/>
</dbReference>
<evidence type="ECO:0000256" key="3">
    <source>
        <dbReference type="ARBA" id="ARBA00007971"/>
    </source>
</evidence>
<dbReference type="AlphaFoldDB" id="A0A225SYS3"/>
<keyword evidence="4" id="KW-1003">Cell membrane</keyword>
<feature type="domain" description="Flagellar M-ring N-terminal" evidence="12">
    <location>
        <begin position="68"/>
        <end position="242"/>
    </location>
</feature>
<dbReference type="Gene3D" id="3.30.300.30">
    <property type="match status" value="1"/>
</dbReference>
<comment type="subcellular location">
    <subcellularLocation>
        <location evidence="1 9">Bacterial flagellum basal body</location>
    </subcellularLocation>
    <subcellularLocation>
        <location evidence="2">Cell membrane</location>
        <topology evidence="2">Multi-pass membrane protein</topology>
    </subcellularLocation>
</comment>
<sequence length="594" mass="63717">MAVAADGTMTGETNNPGELGNADGLPQGQAAQGGMMGYARSPQGKRILLIIAAAATLALMAGIWLWSQKVEYRVLFANFNDRDGGAIVASLQQMNVPYKYSDGGTAILVPENMVHDARLKLASQGLPKGGNVGFELMENQKLGISQFLEQVNFQRALEGELARSVQSLASVQTARVHLALPKASVFVRDQQKPTASVILSLYPGRFLDQQQVSAIVHLVASSVPELSPKAVTIVDQNGNLLSDTTKQAQTNTLDPTQLKYVQDMQQDIVKRVESIIAPIVGNGNVRAEATADVDFSRSEQASEAYKPNQTRDTAAVRSKQSSEANSATSGTSGVPGALTNQPPAPATAQIVNPAAANGAANQNGTAATPNGAAPAPAASGNSRKDETINYEVDKTVRYTQQPMGGVRRLTVAVVVNYKRTLDNTGKIVMRPLTEAERNQITDLVKEAMGYNKDRGDSLNVVNTQFSTDMEPEVPLWKQPGMIELAKEIGKYVLVAAVLLFLYFRVLRPIVWKLSGREERERLAKEKAEAEAAAAAAAVAAGFDPDDPDAIVNLSGEPAVDERAQYKANLETAKQWAKNDPKLVASIIKSWVNNE</sequence>
<evidence type="ECO:0000256" key="11">
    <source>
        <dbReference type="SAM" id="Phobius"/>
    </source>
</evidence>
<protein>
    <recommendedName>
        <fullName evidence="9">Flagellar M-ring protein</fullName>
    </recommendedName>
</protein>
<feature type="domain" description="Flagellar M-ring C-terminal" evidence="13">
    <location>
        <begin position="277"/>
        <end position="465"/>
    </location>
</feature>
<evidence type="ECO:0000313" key="15">
    <source>
        <dbReference type="Proteomes" id="UP000214747"/>
    </source>
</evidence>
<dbReference type="GO" id="GO:0071973">
    <property type="term" value="P:bacterial-type flagellum-dependent cell motility"/>
    <property type="evidence" value="ECO:0007669"/>
    <property type="project" value="InterPro"/>
</dbReference>
<evidence type="ECO:0000256" key="8">
    <source>
        <dbReference type="ARBA" id="ARBA00023143"/>
    </source>
</evidence>
<feature type="transmembrane region" description="Helical" evidence="11">
    <location>
        <begin position="47"/>
        <end position="66"/>
    </location>
</feature>
<gene>
    <name evidence="14" type="ORF">CEJ45_03100</name>
</gene>
<proteinExistence type="inferred from homology"/>
<dbReference type="GO" id="GO:0005886">
    <property type="term" value="C:plasma membrane"/>
    <property type="evidence" value="ECO:0007669"/>
    <property type="project" value="UniProtKB-SubCell"/>
</dbReference>
<dbReference type="Pfam" id="PF08345">
    <property type="entry name" value="YscJ_FliF_C"/>
    <property type="match status" value="1"/>
</dbReference>
<dbReference type="GO" id="GO:0003774">
    <property type="term" value="F:cytoskeletal motor activity"/>
    <property type="evidence" value="ECO:0007669"/>
    <property type="project" value="InterPro"/>
</dbReference>
<keyword evidence="8 9" id="KW-0975">Bacterial flagellum</keyword>
<dbReference type="InterPro" id="IPR013556">
    <property type="entry name" value="Flag_M-ring_C"/>
</dbReference>
<dbReference type="EMBL" id="NJGV01000002">
    <property type="protein sequence ID" value="OWY36210.1"/>
    <property type="molecule type" value="Genomic_DNA"/>
</dbReference>
<evidence type="ECO:0000259" key="12">
    <source>
        <dbReference type="Pfam" id="PF01514"/>
    </source>
</evidence>
<feature type="region of interest" description="Disordered" evidence="10">
    <location>
        <begin position="1"/>
        <end position="26"/>
    </location>
</feature>
<comment type="caution">
    <text evidence="14">The sequence shown here is derived from an EMBL/GenBank/DDBJ whole genome shotgun (WGS) entry which is preliminary data.</text>
</comment>
<keyword evidence="15" id="KW-1185">Reference proteome</keyword>
<comment type="similarity">
    <text evidence="3 9">Belongs to the FliF family.</text>
</comment>
<evidence type="ECO:0000256" key="2">
    <source>
        <dbReference type="ARBA" id="ARBA00004651"/>
    </source>
</evidence>
<keyword evidence="6 11" id="KW-1133">Transmembrane helix</keyword>
<accession>A0A225SYS3</accession>
<dbReference type="PANTHER" id="PTHR30046">
    <property type="entry name" value="FLAGELLAR M-RING PROTEIN"/>
    <property type="match status" value="1"/>
</dbReference>
<reference evidence="14 15" key="1">
    <citation type="journal article" date="2010" name="Int. J. Syst. Evol. Microbiol.">
        <title>Reclassification of Herbaspirillum putei as a later heterotypic synonym of Herbaspirillum huttiense, with the description of H. huttiense subsp. huttiense subsp. nov. and H. huttiense subsp. putei subsp. nov., comb. nov., and description of Herbaspirillum aquaticum sp. nov.</title>
        <authorList>
            <person name="Dobritsa A.P."/>
            <person name="Reddy M.C."/>
            <person name="Samadpour M."/>
        </authorList>
    </citation>
    <scope>NUCLEOTIDE SEQUENCE [LARGE SCALE GENOMIC DNA]</scope>
    <source>
        <strain evidence="14 15">IEH 4430</strain>
    </source>
</reference>
<feature type="region of interest" description="Disordered" evidence="10">
    <location>
        <begin position="357"/>
        <end position="388"/>
    </location>
</feature>
<dbReference type="InterPro" id="IPR006182">
    <property type="entry name" value="FliF_N_dom"/>
</dbReference>
<evidence type="ECO:0000256" key="10">
    <source>
        <dbReference type="SAM" id="MobiDB-lite"/>
    </source>
</evidence>